<sequence length="139" mass="15963">MKSRRRSTSLFLIWRCSCPTFERVLPVPEKLVKWVRILYPYPRSQVQAPAATSAGFPIIVGIHQGSALFSLLFILVMDAVIRDLQKPAPWTLLYVDDVTIASEDKCELERLIQAWSDRLAQFGLRLYVTMTEYLTTDVN</sequence>
<dbReference type="Gene3D" id="3.30.70.270">
    <property type="match status" value="1"/>
</dbReference>
<evidence type="ECO:0000256" key="1">
    <source>
        <dbReference type="SAM" id="Phobius"/>
    </source>
</evidence>
<evidence type="ECO:0000313" key="4">
    <source>
        <dbReference type="Proteomes" id="UP000024635"/>
    </source>
</evidence>
<name>A0A016UYC8_9BILA</name>
<dbReference type="Pfam" id="PF00078">
    <property type="entry name" value="RVT_1"/>
    <property type="match status" value="1"/>
</dbReference>
<keyword evidence="4" id="KW-1185">Reference proteome</keyword>
<dbReference type="PROSITE" id="PS50878">
    <property type="entry name" value="RT_POL"/>
    <property type="match status" value="1"/>
</dbReference>
<dbReference type="Proteomes" id="UP000024635">
    <property type="component" value="Unassembled WGS sequence"/>
</dbReference>
<organism evidence="3 4">
    <name type="scientific">Ancylostoma ceylanicum</name>
    <dbReference type="NCBI Taxonomy" id="53326"/>
    <lineage>
        <taxon>Eukaryota</taxon>
        <taxon>Metazoa</taxon>
        <taxon>Ecdysozoa</taxon>
        <taxon>Nematoda</taxon>
        <taxon>Chromadorea</taxon>
        <taxon>Rhabditida</taxon>
        <taxon>Rhabditina</taxon>
        <taxon>Rhabditomorpha</taxon>
        <taxon>Strongyloidea</taxon>
        <taxon>Ancylostomatidae</taxon>
        <taxon>Ancylostomatinae</taxon>
        <taxon>Ancylostoma</taxon>
    </lineage>
</organism>
<protein>
    <recommendedName>
        <fullName evidence="2">Reverse transcriptase domain-containing protein</fullName>
    </recommendedName>
</protein>
<comment type="caution">
    <text evidence="3">The sequence shown here is derived from an EMBL/GenBank/DDBJ whole genome shotgun (WGS) entry which is preliminary data.</text>
</comment>
<evidence type="ECO:0000259" key="2">
    <source>
        <dbReference type="PROSITE" id="PS50878"/>
    </source>
</evidence>
<dbReference type="InterPro" id="IPR043502">
    <property type="entry name" value="DNA/RNA_pol_sf"/>
</dbReference>
<dbReference type="InterPro" id="IPR000477">
    <property type="entry name" value="RT_dom"/>
</dbReference>
<keyword evidence="1" id="KW-0812">Transmembrane</keyword>
<dbReference type="SUPFAM" id="SSF56672">
    <property type="entry name" value="DNA/RNA polymerases"/>
    <property type="match status" value="1"/>
</dbReference>
<gene>
    <name evidence="3" type="primary">Acey_s0022.g488</name>
    <name evidence="3" type="ORF">Y032_0022g488</name>
</gene>
<accession>A0A016UYC8</accession>
<dbReference type="InterPro" id="IPR043128">
    <property type="entry name" value="Rev_trsase/Diguanyl_cyclase"/>
</dbReference>
<feature type="domain" description="Reverse transcriptase" evidence="2">
    <location>
        <begin position="1"/>
        <end position="139"/>
    </location>
</feature>
<dbReference type="AlphaFoldDB" id="A0A016UYC8"/>
<reference evidence="4" key="1">
    <citation type="journal article" date="2015" name="Nat. Genet.">
        <title>The genome and transcriptome of the zoonotic hookworm Ancylostoma ceylanicum identify infection-specific gene families.</title>
        <authorList>
            <person name="Schwarz E.M."/>
            <person name="Hu Y."/>
            <person name="Antoshechkin I."/>
            <person name="Miller M.M."/>
            <person name="Sternberg P.W."/>
            <person name="Aroian R.V."/>
        </authorList>
    </citation>
    <scope>NUCLEOTIDE SEQUENCE</scope>
    <source>
        <strain evidence="4">HY135</strain>
    </source>
</reference>
<evidence type="ECO:0000313" key="3">
    <source>
        <dbReference type="EMBL" id="EYC20170.1"/>
    </source>
</evidence>
<keyword evidence="1" id="KW-0472">Membrane</keyword>
<keyword evidence="1" id="KW-1133">Transmembrane helix</keyword>
<dbReference type="EMBL" id="JARK01001358">
    <property type="protein sequence ID" value="EYC20170.1"/>
    <property type="molecule type" value="Genomic_DNA"/>
</dbReference>
<proteinExistence type="predicted"/>
<dbReference type="OrthoDB" id="5833798at2759"/>
<feature type="transmembrane region" description="Helical" evidence="1">
    <location>
        <begin position="50"/>
        <end position="76"/>
    </location>
</feature>